<evidence type="ECO:0000256" key="11">
    <source>
        <dbReference type="ARBA" id="ARBA00022989"/>
    </source>
</evidence>
<evidence type="ECO:0000256" key="18">
    <source>
        <dbReference type="SAM" id="Phobius"/>
    </source>
</evidence>
<keyword evidence="11 18" id="KW-1133">Transmembrane helix</keyword>
<dbReference type="Proteomes" id="UP000318582">
    <property type="component" value="Unassembled WGS sequence"/>
</dbReference>
<dbReference type="AlphaFoldDB" id="A0A507DYH3"/>
<organism evidence="20 21">
    <name type="scientific">Powellomyces hirtus</name>
    <dbReference type="NCBI Taxonomy" id="109895"/>
    <lineage>
        <taxon>Eukaryota</taxon>
        <taxon>Fungi</taxon>
        <taxon>Fungi incertae sedis</taxon>
        <taxon>Chytridiomycota</taxon>
        <taxon>Chytridiomycota incertae sedis</taxon>
        <taxon>Chytridiomycetes</taxon>
        <taxon>Spizellomycetales</taxon>
        <taxon>Powellomycetaceae</taxon>
        <taxon>Powellomyces</taxon>
    </lineage>
</organism>
<reference evidence="20 21" key="1">
    <citation type="journal article" date="2019" name="Sci. Rep.">
        <title>Comparative genomics of chytrid fungi reveal insights into the obligate biotrophic and pathogenic lifestyle of Synchytrium endobioticum.</title>
        <authorList>
            <person name="van de Vossenberg B.T.L.H."/>
            <person name="Warris S."/>
            <person name="Nguyen H.D.T."/>
            <person name="van Gent-Pelzer M.P.E."/>
            <person name="Joly D.L."/>
            <person name="van de Geest H.C."/>
            <person name="Bonants P.J.M."/>
            <person name="Smith D.S."/>
            <person name="Levesque C.A."/>
            <person name="van der Lee T.A.J."/>
        </authorList>
    </citation>
    <scope>NUCLEOTIDE SEQUENCE [LARGE SCALE GENOMIC DNA]</scope>
    <source>
        <strain evidence="20 21">CBS 809.83</strain>
    </source>
</reference>
<evidence type="ECO:0000256" key="8">
    <source>
        <dbReference type="ARBA" id="ARBA00022771"/>
    </source>
</evidence>
<dbReference type="GO" id="GO:1990429">
    <property type="term" value="C:peroxisomal importomer complex"/>
    <property type="evidence" value="ECO:0007669"/>
    <property type="project" value="TreeGrafter"/>
</dbReference>
<keyword evidence="5" id="KW-0813">Transport</keyword>
<comment type="subunit">
    <text evidence="15">Component of the PEX2-PEX10-PEX12 retrotranslocation channel, composed of PEX2, PEX10 and PEX12.</text>
</comment>
<dbReference type="GO" id="GO:0005778">
    <property type="term" value="C:peroxisomal membrane"/>
    <property type="evidence" value="ECO:0007669"/>
    <property type="project" value="UniProtKB-SubCell"/>
</dbReference>
<evidence type="ECO:0000256" key="5">
    <source>
        <dbReference type="ARBA" id="ARBA00022448"/>
    </source>
</evidence>
<dbReference type="PROSITE" id="PS50089">
    <property type="entry name" value="ZF_RING_2"/>
    <property type="match status" value="1"/>
</dbReference>
<dbReference type="InterPro" id="IPR017375">
    <property type="entry name" value="PEX12"/>
</dbReference>
<evidence type="ECO:0000256" key="10">
    <source>
        <dbReference type="ARBA" id="ARBA00022927"/>
    </source>
</evidence>
<evidence type="ECO:0000256" key="13">
    <source>
        <dbReference type="ARBA" id="ARBA00023140"/>
    </source>
</evidence>
<proteinExistence type="inferred from homology"/>
<accession>A0A507DYH3</accession>
<dbReference type="InterPro" id="IPR018957">
    <property type="entry name" value="Znf_C3HC4_RING-type"/>
</dbReference>
<dbReference type="EMBL" id="QEAQ01000082">
    <property type="protein sequence ID" value="TPX56195.1"/>
    <property type="molecule type" value="Genomic_DNA"/>
</dbReference>
<name>A0A507DYH3_9FUNG</name>
<keyword evidence="9" id="KW-0862">Zinc</keyword>
<evidence type="ECO:0000313" key="20">
    <source>
        <dbReference type="EMBL" id="TPX56195.1"/>
    </source>
</evidence>
<keyword evidence="21" id="KW-1185">Reference proteome</keyword>
<dbReference type="InterPro" id="IPR006845">
    <property type="entry name" value="Pex_N"/>
</dbReference>
<dbReference type="Gene3D" id="3.30.40.10">
    <property type="entry name" value="Zinc/RING finger domain, C3HC4 (zinc finger)"/>
    <property type="match status" value="1"/>
</dbReference>
<dbReference type="GO" id="GO:0006513">
    <property type="term" value="P:protein monoubiquitination"/>
    <property type="evidence" value="ECO:0007669"/>
    <property type="project" value="TreeGrafter"/>
</dbReference>
<gene>
    <name evidence="20" type="ORF">PhCBS80983_g04711</name>
</gene>
<dbReference type="Pfam" id="PF04757">
    <property type="entry name" value="Pex2_Pex12"/>
    <property type="match status" value="1"/>
</dbReference>
<evidence type="ECO:0000256" key="14">
    <source>
        <dbReference type="ARBA" id="ARBA00029692"/>
    </source>
</evidence>
<keyword evidence="10" id="KW-0653">Protein transport</keyword>
<evidence type="ECO:0000256" key="4">
    <source>
        <dbReference type="ARBA" id="ARBA00018980"/>
    </source>
</evidence>
<dbReference type="InterPro" id="IPR013083">
    <property type="entry name" value="Znf_RING/FYVE/PHD"/>
</dbReference>
<dbReference type="SUPFAM" id="SSF57850">
    <property type="entry name" value="RING/U-box"/>
    <property type="match status" value="1"/>
</dbReference>
<dbReference type="CDD" id="cd16451">
    <property type="entry name" value="mRING_PEX12"/>
    <property type="match status" value="1"/>
</dbReference>
<dbReference type="STRING" id="109895.A0A507DYH3"/>
<comment type="caution">
    <text evidence="20">The sequence shown here is derived from an EMBL/GenBank/DDBJ whole genome shotgun (WGS) entry which is preliminary data.</text>
</comment>
<dbReference type="GO" id="GO:0008270">
    <property type="term" value="F:zinc ion binding"/>
    <property type="evidence" value="ECO:0007669"/>
    <property type="project" value="UniProtKB-KW"/>
</dbReference>
<dbReference type="PIRSF" id="PIRSF038074">
    <property type="entry name" value="Peroxisome_assembly_p12"/>
    <property type="match status" value="1"/>
</dbReference>
<keyword evidence="7" id="KW-0479">Metal-binding</keyword>
<evidence type="ECO:0000256" key="7">
    <source>
        <dbReference type="ARBA" id="ARBA00022723"/>
    </source>
</evidence>
<evidence type="ECO:0000256" key="6">
    <source>
        <dbReference type="ARBA" id="ARBA00022692"/>
    </source>
</evidence>
<comment type="function">
    <text evidence="16">Component of a retrotranslocation channel required for peroxisome organization by mediating export of the PEX5 receptor from peroxisomes to the cytosol, thereby promoting PEX5 recycling.</text>
</comment>
<sequence length="369" mass="42695">MEYLSNLGAAGDAYRPSLFELVAQDKMRDLLKPAVRYVMSVYAQRYPRHLLRLVNRHDEIFSVLMLLIEQHYLREWDASFAEHFYGLKRTAAGASRRQRKGVHHLTSSQIWRSVFCLVAVPYIKTKLDETFETVSGGPGSHIFGNMFSNENETVVGNEPALVRYKKRSRKLFRIVYPYVNAVYQGLIFVYQIGYMYGKTDYYSPWLHLCGLQTRRMSMKDYSDQEDRQKAAKQVAQAALQGASRFRLARHMIATILTRGFDFLKYALPMSIFFFKFLEWWYSSEYHNQAGTKPIPPPPEAIPPNPAGLPVPADSTICPICAKPRTNPTMIPSGYVFCYPCIYKYVDEMGKCPITWIETKTEELRKIYSM</sequence>
<dbReference type="PANTHER" id="PTHR12888:SF0">
    <property type="entry name" value="PEROXISOME ASSEMBLY PROTEIN 12"/>
    <property type="match status" value="1"/>
</dbReference>
<evidence type="ECO:0000256" key="17">
    <source>
        <dbReference type="PROSITE-ProRule" id="PRU00175"/>
    </source>
</evidence>
<evidence type="ECO:0000256" key="1">
    <source>
        <dbReference type="ARBA" id="ARBA00004585"/>
    </source>
</evidence>
<evidence type="ECO:0000256" key="2">
    <source>
        <dbReference type="ARBA" id="ARBA00004906"/>
    </source>
</evidence>
<evidence type="ECO:0000259" key="19">
    <source>
        <dbReference type="PROSITE" id="PS50089"/>
    </source>
</evidence>
<comment type="pathway">
    <text evidence="2">Protein modification; protein ubiquitination.</text>
</comment>
<feature type="transmembrane region" description="Helical" evidence="18">
    <location>
        <begin position="175"/>
        <end position="196"/>
    </location>
</feature>
<evidence type="ECO:0000256" key="12">
    <source>
        <dbReference type="ARBA" id="ARBA00023136"/>
    </source>
</evidence>
<evidence type="ECO:0000256" key="9">
    <source>
        <dbReference type="ARBA" id="ARBA00022833"/>
    </source>
</evidence>
<keyword evidence="12 16" id="KW-0472">Membrane</keyword>
<comment type="subcellular location">
    <subcellularLocation>
        <location evidence="1">Peroxisome membrane</location>
        <topology evidence="1">Multi-pass membrane protein</topology>
    </subcellularLocation>
</comment>
<dbReference type="PANTHER" id="PTHR12888">
    <property type="entry name" value="PEROXISOME ASSEMBLY PROTEIN 12 PEROXIN-12"/>
    <property type="match status" value="1"/>
</dbReference>
<feature type="domain" description="RING-type" evidence="19">
    <location>
        <begin position="317"/>
        <end position="353"/>
    </location>
</feature>
<keyword evidence="6 18" id="KW-0812">Transmembrane</keyword>
<evidence type="ECO:0000256" key="15">
    <source>
        <dbReference type="ARBA" id="ARBA00034505"/>
    </source>
</evidence>
<dbReference type="InterPro" id="IPR001841">
    <property type="entry name" value="Znf_RING"/>
</dbReference>
<dbReference type="GO" id="GO:0004842">
    <property type="term" value="F:ubiquitin-protein transferase activity"/>
    <property type="evidence" value="ECO:0007669"/>
    <property type="project" value="TreeGrafter"/>
</dbReference>
<evidence type="ECO:0000313" key="21">
    <source>
        <dbReference type="Proteomes" id="UP000318582"/>
    </source>
</evidence>
<evidence type="ECO:0000256" key="16">
    <source>
        <dbReference type="PIRNR" id="PIRNR038074"/>
    </source>
</evidence>
<evidence type="ECO:0000256" key="3">
    <source>
        <dbReference type="ARBA" id="ARBA00008704"/>
    </source>
</evidence>
<keyword evidence="8 17" id="KW-0863">Zinc-finger</keyword>
<comment type="similarity">
    <text evidence="3 16">Belongs to the pex2/pex10/pex12 family.</text>
</comment>
<dbReference type="GO" id="GO:0016562">
    <property type="term" value="P:protein import into peroxisome matrix, receptor recycling"/>
    <property type="evidence" value="ECO:0007669"/>
    <property type="project" value="UniProtKB-ARBA"/>
</dbReference>
<dbReference type="Pfam" id="PF00097">
    <property type="entry name" value="zf-C3HC4"/>
    <property type="match status" value="1"/>
</dbReference>
<keyword evidence="13 16" id="KW-0576">Peroxisome</keyword>
<protein>
    <recommendedName>
        <fullName evidence="4 16">Peroxisome assembly protein 12</fullName>
    </recommendedName>
    <alternativeName>
        <fullName evidence="14 16">Peroxin-12</fullName>
    </alternativeName>
</protein>
<dbReference type="SMART" id="SM00184">
    <property type="entry name" value="RING"/>
    <property type="match status" value="1"/>
</dbReference>